<name>A0ABR3D010_NEUIN</name>
<accession>A0ABR3D010</accession>
<organism evidence="1 2">
    <name type="scientific">Neurospora intermedia</name>
    <dbReference type="NCBI Taxonomy" id="5142"/>
    <lineage>
        <taxon>Eukaryota</taxon>
        <taxon>Fungi</taxon>
        <taxon>Dikarya</taxon>
        <taxon>Ascomycota</taxon>
        <taxon>Pezizomycotina</taxon>
        <taxon>Sordariomycetes</taxon>
        <taxon>Sordariomycetidae</taxon>
        <taxon>Sordariales</taxon>
        <taxon>Sordariaceae</taxon>
        <taxon>Neurospora</taxon>
    </lineage>
</organism>
<evidence type="ECO:0000313" key="1">
    <source>
        <dbReference type="EMBL" id="KAL0465006.1"/>
    </source>
</evidence>
<proteinExistence type="predicted"/>
<evidence type="ECO:0000313" key="2">
    <source>
        <dbReference type="Proteomes" id="UP001451303"/>
    </source>
</evidence>
<dbReference type="Proteomes" id="UP001451303">
    <property type="component" value="Unassembled WGS sequence"/>
</dbReference>
<reference evidence="1 2" key="1">
    <citation type="submission" date="2023-09" db="EMBL/GenBank/DDBJ databases">
        <title>Multi-omics analysis of a traditional fermented food reveals byproduct-associated fungal strains for waste-to-food upcycling.</title>
        <authorList>
            <consortium name="Lawrence Berkeley National Laboratory"/>
            <person name="Rekdal V.M."/>
            <person name="Villalobos-Escobedo J.M."/>
            <person name="Rodriguez-Valeron N."/>
            <person name="Garcia M.O."/>
            <person name="Vasquez D.P."/>
            <person name="Damayanti I."/>
            <person name="Sorensen P.M."/>
            <person name="Baidoo E.E."/>
            <person name="De Carvalho A.C."/>
            <person name="Riley R."/>
            <person name="Lipzen A."/>
            <person name="He G."/>
            <person name="Yan M."/>
            <person name="Haridas S."/>
            <person name="Daum C."/>
            <person name="Yoshinaga Y."/>
            <person name="Ng V."/>
            <person name="Grigoriev I.V."/>
            <person name="Munk R."/>
            <person name="Nuraida L."/>
            <person name="Wijaya C.H."/>
            <person name="Morales P.-C."/>
            <person name="Keasling J.D."/>
        </authorList>
    </citation>
    <scope>NUCLEOTIDE SEQUENCE [LARGE SCALE GENOMIC DNA]</scope>
    <source>
        <strain evidence="1 2">FGSC 2613</strain>
    </source>
</reference>
<sequence length="66" mass="7444">MLLTTQSSIRLLCQERWLCGCIWRLPTKSSRRKCVGATVIVQTWVPHKAALCLSATWTIDVYVPGP</sequence>
<gene>
    <name evidence="1" type="ORF">QR685DRAFT_539599</name>
</gene>
<keyword evidence="2" id="KW-1185">Reference proteome</keyword>
<dbReference type="EMBL" id="JAVLET010000020">
    <property type="protein sequence ID" value="KAL0465006.1"/>
    <property type="molecule type" value="Genomic_DNA"/>
</dbReference>
<protein>
    <submittedName>
        <fullName evidence="1">Uncharacterized protein</fullName>
    </submittedName>
</protein>
<comment type="caution">
    <text evidence="1">The sequence shown here is derived from an EMBL/GenBank/DDBJ whole genome shotgun (WGS) entry which is preliminary data.</text>
</comment>